<keyword evidence="3" id="KW-1133">Transmembrane helix</keyword>
<reference evidence="5 6" key="1">
    <citation type="journal article" date="2018" name="Gigascience">
        <title>Genomes of trombidid mites reveal novel predicted allergens and laterally-transferred genes associated with secondary metabolism.</title>
        <authorList>
            <person name="Dong X."/>
            <person name="Chaisiri K."/>
            <person name="Xia D."/>
            <person name="Armstrong S.D."/>
            <person name="Fang Y."/>
            <person name="Donnelly M.J."/>
            <person name="Kadowaki T."/>
            <person name="McGarry J.W."/>
            <person name="Darby A.C."/>
            <person name="Makepeace B.L."/>
        </authorList>
    </citation>
    <scope>NUCLEOTIDE SEQUENCE [LARGE SCALE GENOMIC DNA]</scope>
    <source>
        <strain evidence="5">UoL-UT</strain>
    </source>
</reference>
<evidence type="ECO:0000256" key="1">
    <source>
        <dbReference type="PROSITE-ProRule" id="PRU01011"/>
    </source>
</evidence>
<evidence type="ECO:0000256" key="4">
    <source>
        <dbReference type="SAM" id="SignalP"/>
    </source>
</evidence>
<feature type="region of interest" description="Disordered" evidence="2">
    <location>
        <begin position="525"/>
        <end position="550"/>
    </location>
</feature>
<evidence type="ECO:0000313" key="5">
    <source>
        <dbReference type="EMBL" id="RWS26010.1"/>
    </source>
</evidence>
<organism evidence="5 6">
    <name type="scientific">Leptotrombidium deliense</name>
    <dbReference type="NCBI Taxonomy" id="299467"/>
    <lineage>
        <taxon>Eukaryota</taxon>
        <taxon>Metazoa</taxon>
        <taxon>Ecdysozoa</taxon>
        <taxon>Arthropoda</taxon>
        <taxon>Chelicerata</taxon>
        <taxon>Arachnida</taxon>
        <taxon>Acari</taxon>
        <taxon>Acariformes</taxon>
        <taxon>Trombidiformes</taxon>
        <taxon>Prostigmata</taxon>
        <taxon>Anystina</taxon>
        <taxon>Parasitengona</taxon>
        <taxon>Trombiculoidea</taxon>
        <taxon>Trombiculidae</taxon>
        <taxon>Leptotrombidium</taxon>
    </lineage>
</organism>
<gene>
    <name evidence="5" type="ORF">B4U80_13018</name>
</gene>
<keyword evidence="3" id="KW-0812">Transmembrane</keyword>
<dbReference type="InterPro" id="IPR036375">
    <property type="entry name" value="Hemopexin-like_dom_sf"/>
</dbReference>
<dbReference type="InterPro" id="IPR018487">
    <property type="entry name" value="Hemopexin-like_repeat"/>
</dbReference>
<feature type="region of interest" description="Disordered" evidence="2">
    <location>
        <begin position="610"/>
        <end position="668"/>
    </location>
</feature>
<accession>A0A443SER5</accession>
<evidence type="ECO:0000313" key="6">
    <source>
        <dbReference type="Proteomes" id="UP000288716"/>
    </source>
</evidence>
<name>A0A443SER5_9ACAR</name>
<dbReference type="VEuPathDB" id="VectorBase:LDEU006030"/>
<feature type="compositionally biased region" description="Low complexity" evidence="2">
    <location>
        <begin position="536"/>
        <end position="550"/>
    </location>
</feature>
<keyword evidence="4" id="KW-0732">Signal</keyword>
<dbReference type="AlphaFoldDB" id="A0A443SER5"/>
<dbReference type="PROSITE" id="PS51642">
    <property type="entry name" value="HEMOPEXIN_2"/>
    <property type="match status" value="1"/>
</dbReference>
<comment type="caution">
    <text evidence="5">The sequence shown here is derived from an EMBL/GenBank/DDBJ whole genome shotgun (WGS) entry which is preliminary data.</text>
</comment>
<dbReference type="Proteomes" id="UP000288716">
    <property type="component" value="Unassembled WGS sequence"/>
</dbReference>
<sequence length="668" mass="77389">MPTSYLIFLCILFVQQSESLDIRLGDINCSDHKSYRVLTGFRVPNGDIFILLQAESRENTVVTKLMPSKDGKWFRLYDGFPKSYGNWMDMFGSVSPLDILAMSFIEDKYLFTFYKNEIQVTQRKGDSDSFNVDKVDIKIDEPFNGWKFESFDSNPKYLSVTSLRNKGETFIYIYRPRFGKATYDLRKITGETLMTVGSLFNESLLHGGDVAFTKISNTVYTALKKFDPIYRYHILTTISLTADDNLNVTYPFPENYNFREFSGLPLVENQEYQLLVPESYLLGCPIDNLCVRLLIDDATKLGANNLLIFSGRHVFPVKSLKDELKDPIPISEYFGEIGLPFYVDAVHTEIGSNYTYIIKDSNVWTIRHPKNKWEIVQRLQLDFVYPDLKEADASISTNNKETFFFIGKHAGVWRYDVTKFPFIENVAYRTGSEWVSQVNSYLPDVIDAAFRAPDKNNYIYLVKNNYFYAIKGDSIWHTVFDQASKPPEFLINFFGCDKDETTSWSNKNFYDTYYKRLTPVPSDHIKRSTPRPPPYTTRITTKPTTQSTTTFDRTTGEYEAKTFTDENNVPTFKNGINFLNIFIIAVIIIVLLSGIICFAFLAITYASKQKENRQRNRLNRQIPFANRGREYDSRRSSQRSADASKHPRHRRSPDTSNESSRRSGRRRR</sequence>
<feature type="chain" id="PRO_5019061646" evidence="4">
    <location>
        <begin position="20"/>
        <end position="668"/>
    </location>
</feature>
<feature type="signal peptide" evidence="4">
    <location>
        <begin position="1"/>
        <end position="19"/>
    </location>
</feature>
<evidence type="ECO:0000256" key="2">
    <source>
        <dbReference type="SAM" id="MobiDB-lite"/>
    </source>
</evidence>
<keyword evidence="3" id="KW-0472">Membrane</keyword>
<dbReference type="EMBL" id="NCKV01003150">
    <property type="protein sequence ID" value="RWS26010.1"/>
    <property type="molecule type" value="Genomic_DNA"/>
</dbReference>
<keyword evidence="6" id="KW-1185">Reference proteome</keyword>
<proteinExistence type="predicted"/>
<feature type="repeat" description="Hemopexin" evidence="1">
    <location>
        <begin position="443"/>
        <end position="496"/>
    </location>
</feature>
<dbReference type="SUPFAM" id="SSF50923">
    <property type="entry name" value="Hemopexin-like domain"/>
    <property type="match status" value="1"/>
</dbReference>
<feature type="transmembrane region" description="Helical" evidence="3">
    <location>
        <begin position="578"/>
        <end position="606"/>
    </location>
</feature>
<evidence type="ECO:0000256" key="3">
    <source>
        <dbReference type="SAM" id="Phobius"/>
    </source>
</evidence>
<protein>
    <submittedName>
        <fullName evidence="5">Uncharacterized protein</fullName>
    </submittedName>
</protein>
<dbReference type="Gene3D" id="2.110.10.10">
    <property type="entry name" value="Hemopexin-like domain"/>
    <property type="match status" value="1"/>
</dbReference>